<dbReference type="EMBL" id="LT614639">
    <property type="protein sequence ID" value="SCN27919.1"/>
    <property type="molecule type" value="Genomic_DNA"/>
</dbReference>
<dbReference type="EMBL" id="LT160033">
    <property type="protein sequence ID" value="CXI99130.1"/>
    <property type="molecule type" value="Genomic_DNA"/>
</dbReference>
<dbReference type="OrthoDB" id="10266058at2759"/>
<evidence type="ECO:0000313" key="10">
    <source>
        <dbReference type="EMBL" id="SCM18486.1"/>
    </source>
</evidence>
<evidence type="ECO:0000313" key="11">
    <source>
        <dbReference type="EMBL" id="SCN27919.1"/>
    </source>
</evidence>
<dbReference type="EMBL" id="LT608277">
    <property type="protein sequence ID" value="SCM18486.1"/>
    <property type="molecule type" value="Genomic_DNA"/>
</dbReference>
<dbReference type="Proteomes" id="UP000069549">
    <property type="component" value="Chromosome 13"/>
</dbReference>
<evidence type="ECO:0000256" key="2">
    <source>
        <dbReference type="ARBA" id="ARBA00022884"/>
    </source>
</evidence>
<feature type="compositionally biased region" description="Basic residues" evidence="5">
    <location>
        <begin position="145"/>
        <end position="154"/>
    </location>
</feature>
<dbReference type="EMBL" id="LT608149">
    <property type="protein sequence ID" value="SCL97819.1"/>
    <property type="molecule type" value="Genomic_DNA"/>
</dbReference>
<accession>A0A0Y9ZPU7</accession>
<evidence type="ECO:0000256" key="4">
    <source>
        <dbReference type="PROSITE-ProRule" id="PRU00176"/>
    </source>
</evidence>
<evidence type="ECO:0000256" key="5">
    <source>
        <dbReference type="SAM" id="MobiDB-lite"/>
    </source>
</evidence>
<dbReference type="Proteomes" id="UP000516480">
    <property type="component" value="Chromosome 13"/>
</dbReference>
<dbReference type="SUPFAM" id="SSF54928">
    <property type="entry name" value="RNA-binding domain, RBD"/>
    <property type="match status" value="2"/>
</dbReference>
<feature type="compositionally biased region" description="Low complexity" evidence="5">
    <location>
        <begin position="78"/>
        <end position="94"/>
    </location>
</feature>
<sequence>MESNGNDQNVVKNKSEESYDERDSKYKSHIGRHSKKGNSRKRSRSKSNQRNSSIANNQDDSKSDIQRKKKSDAKSESNENSEQVESEKSNNSSSDEYKKRRRHNREKKESRRSIERDSSRGRYNRRDRDMDRDRDRDMDRDRDRDRRRKRRPRLNRNISSSHERSRSRERRRRRLQAECIRRAGGFKKLADMEGHETTNVFWDGFQWVAKTNNNNSNQLDPAIMNSTRKLRRLYFGNLPLHLGLTENAFQEIVWDEMKKRKFCNNENINPVLYVWFAKDKGNYGFVEFSTVEETEKALTMDGMLCKGVAIKISRPNDYSTSSVKNNQNILMNKQNVNLLAAISANIQTGLKPSINSTDTNVILPNYSNGEISLYGNKPLPPPGSPPLSVLKEMNNSNIQTKYLRVLEIVSPESINDEYYESILDDIKDGFHNQGIIINAVLINQEYSKNTPFNIGDVIIEFENTNSVENSIITMSNRKYEGKPIRMTKLDENTYNTYITPIIEKIYDRKN</sequence>
<dbReference type="PANTHER" id="PTHR23139">
    <property type="entry name" value="RNA-BINDING PROTEIN"/>
    <property type="match status" value="1"/>
</dbReference>
<feature type="region of interest" description="Disordered" evidence="5">
    <location>
        <begin position="1"/>
        <end position="173"/>
    </location>
</feature>
<evidence type="ECO:0000313" key="9">
    <source>
        <dbReference type="EMBL" id="SCM16688.1"/>
    </source>
</evidence>
<dbReference type="EMBL" id="LT608261">
    <property type="protein sequence ID" value="SCM16688.1"/>
    <property type="molecule type" value="Genomic_DNA"/>
</dbReference>
<dbReference type="GO" id="GO:0006397">
    <property type="term" value="P:mRNA processing"/>
    <property type="evidence" value="ECO:0007669"/>
    <property type="project" value="UniProtKB-KW"/>
</dbReference>
<dbReference type="InterPro" id="IPR035979">
    <property type="entry name" value="RBD_domain_sf"/>
</dbReference>
<feature type="compositionally biased region" description="Basic and acidic residues" evidence="5">
    <location>
        <begin position="59"/>
        <end position="77"/>
    </location>
</feature>
<name>A0A0Y9ZPU7_PLABE</name>
<evidence type="ECO:0000259" key="6">
    <source>
        <dbReference type="PROSITE" id="PS50102"/>
    </source>
</evidence>
<dbReference type="PROSITE" id="PS50102">
    <property type="entry name" value="RRM"/>
    <property type="match status" value="1"/>
</dbReference>
<dbReference type="InterPro" id="IPR000504">
    <property type="entry name" value="RRM_dom"/>
</dbReference>
<proteinExistence type="predicted"/>
<keyword evidence="2 4" id="KW-0694">RNA-binding</keyword>
<dbReference type="CDD" id="cd12232">
    <property type="entry name" value="RRM3_U2AF65"/>
    <property type="match status" value="1"/>
</dbReference>
<dbReference type="VEuPathDB" id="PlasmoDB:PBANKA_1341500"/>
<evidence type="ECO:0000313" key="16">
    <source>
        <dbReference type="Proteomes" id="UP000516480"/>
    </source>
</evidence>
<evidence type="ECO:0000313" key="12">
    <source>
        <dbReference type="Proteomes" id="UP000069549"/>
    </source>
</evidence>
<dbReference type="SMART" id="SM00360">
    <property type="entry name" value="RRM"/>
    <property type="match status" value="1"/>
</dbReference>
<feature type="domain" description="RRM" evidence="6">
    <location>
        <begin position="231"/>
        <end position="317"/>
    </location>
</feature>
<dbReference type="GO" id="GO:0003723">
    <property type="term" value="F:RNA binding"/>
    <property type="evidence" value="ECO:0007669"/>
    <property type="project" value="UniProtKB-UniRule"/>
</dbReference>
<feature type="compositionally biased region" description="Basic and acidic residues" evidence="5">
    <location>
        <begin position="13"/>
        <end position="26"/>
    </location>
</feature>
<feature type="compositionally biased region" description="Basic residues" evidence="5">
    <location>
        <begin position="27"/>
        <end position="47"/>
    </location>
</feature>
<dbReference type="GO" id="GO:0008380">
    <property type="term" value="P:RNA splicing"/>
    <property type="evidence" value="ECO:0007669"/>
    <property type="project" value="UniProtKB-KW"/>
</dbReference>
<organism evidence="7 12">
    <name type="scientific">Plasmodium berghei</name>
    <dbReference type="NCBI Taxonomy" id="5821"/>
    <lineage>
        <taxon>Eukaryota</taxon>
        <taxon>Sar</taxon>
        <taxon>Alveolata</taxon>
        <taxon>Apicomplexa</taxon>
        <taxon>Aconoidasida</taxon>
        <taxon>Haemosporida</taxon>
        <taxon>Plasmodiidae</taxon>
        <taxon>Plasmodium</taxon>
        <taxon>Plasmodium (Vinckeia)</taxon>
    </lineage>
</organism>
<evidence type="ECO:0000313" key="8">
    <source>
        <dbReference type="EMBL" id="SCL97819.1"/>
    </source>
</evidence>
<dbReference type="Proteomes" id="UP000219974">
    <property type="component" value="Chromosome 13"/>
</dbReference>
<dbReference type="InterPro" id="IPR012677">
    <property type="entry name" value="Nucleotide-bd_a/b_plait_sf"/>
</dbReference>
<dbReference type="Proteomes" id="UP000219860">
    <property type="component" value="Chromosome 13"/>
</dbReference>
<evidence type="ECO:0000313" key="7">
    <source>
        <dbReference type="EMBL" id="CXI99130.1"/>
    </source>
</evidence>
<evidence type="ECO:0000256" key="1">
    <source>
        <dbReference type="ARBA" id="ARBA00022664"/>
    </source>
</evidence>
<dbReference type="Gene3D" id="3.30.70.330">
    <property type="match status" value="2"/>
</dbReference>
<keyword evidence="1" id="KW-0507">mRNA processing</keyword>
<keyword evidence="3" id="KW-0508">mRNA splicing</keyword>
<dbReference type="OMA" id="IWNEMRN"/>
<evidence type="ECO:0000313" key="15">
    <source>
        <dbReference type="Proteomes" id="UP000220214"/>
    </source>
</evidence>
<protein>
    <submittedName>
        <fullName evidence="7">RNA-binding protein, putative</fullName>
    </submittedName>
</protein>
<evidence type="ECO:0000313" key="14">
    <source>
        <dbReference type="Proteomes" id="UP000219974"/>
    </source>
</evidence>
<evidence type="ECO:0000256" key="3">
    <source>
        <dbReference type="ARBA" id="ARBA00023187"/>
    </source>
</evidence>
<feature type="compositionally biased region" description="Polar residues" evidence="5">
    <location>
        <begin position="1"/>
        <end position="12"/>
    </location>
</feature>
<reference evidence="7 12" key="1">
    <citation type="submission" date="2016-02" db="EMBL/GenBank/DDBJ databases">
        <authorList>
            <consortium name="Pathogen Informatics"/>
        </authorList>
    </citation>
    <scope>NUCLEOTIDE SEQUENCE [LARGE SCALE GENOMIC DNA]</scope>
    <source>
        <strain evidence="7 12">K173</strain>
        <strain evidence="8 16">NK65 ny</strain>
        <strain evidence="11 15">NK65e</strain>
        <strain evidence="9 13">SP11 Antwerpcl1</strain>
        <strain evidence="10 14">SP11 RLL</strain>
    </source>
</reference>
<feature type="compositionally biased region" description="Basic and acidic residues" evidence="5">
    <location>
        <begin position="106"/>
        <end position="144"/>
    </location>
</feature>
<dbReference type="Proteomes" id="UP000220214">
    <property type="component" value="Chromosome 13"/>
</dbReference>
<dbReference type="AlphaFoldDB" id="A0A0Y9ZPU7"/>
<evidence type="ECO:0000313" key="13">
    <source>
        <dbReference type="Proteomes" id="UP000219860"/>
    </source>
</evidence>
<gene>
    <name evidence="7" type="ORF">PBK173_000402400</name>
    <name evidence="11" type="ORF">PBNK65E_000391200</name>
    <name evidence="8" type="ORF">PBNK65NY_000390700</name>
    <name evidence="9" type="ORF">PBSP11A_000391100</name>
    <name evidence="10" type="ORF">PBSP11RLL_000391300</name>
</gene>